<dbReference type="EMBL" id="MU865973">
    <property type="protein sequence ID" value="KAK4444707.1"/>
    <property type="molecule type" value="Genomic_DNA"/>
</dbReference>
<evidence type="ECO:0000259" key="5">
    <source>
        <dbReference type="Pfam" id="PF23239"/>
    </source>
</evidence>
<protein>
    <recommendedName>
        <fullName evidence="9">NWD NACHT-NTPase N-terminal domain-containing protein</fullName>
    </recommendedName>
</protein>
<dbReference type="Pfam" id="PF12796">
    <property type="entry name" value="Ank_2"/>
    <property type="match status" value="2"/>
</dbReference>
<dbReference type="AlphaFoldDB" id="A0AAV9G966"/>
<accession>A0AAV9G966</accession>
<evidence type="ECO:0000256" key="3">
    <source>
        <dbReference type="SAM" id="Coils"/>
    </source>
</evidence>
<dbReference type="Pfam" id="PF22939">
    <property type="entry name" value="WHD_GPIID"/>
    <property type="match status" value="1"/>
</dbReference>
<feature type="repeat" description="ANK" evidence="2">
    <location>
        <begin position="967"/>
        <end position="999"/>
    </location>
</feature>
<evidence type="ECO:0000313" key="7">
    <source>
        <dbReference type="EMBL" id="KAK4444707.1"/>
    </source>
</evidence>
<keyword evidence="1" id="KW-0677">Repeat</keyword>
<sequence>MTSRLVEQAVRKLQEENTEWRGIEYIIRQGEGAGSGSSKTDGPGRFTVKELLDGLNTLQKRRIESNADTEQSLHVWEKLRIGERIDRTVGALSQFLAAGDVAVSFDPAHAALPWAGLRVVLVLLTSHAKVHDLVIACFHQAAFLIFQCESYEQIYLDQTLLREADFEALEAAVIAAYCESLLFLTSARLYAEEHSSFRVAKAPFRVDKMKDQLGRLSDCMTKLSLCHDVCGAKFTTRTLTRLEQSLLAATTKLEDVNTDIGNMSGLQAKIHDNAEEHLSVAKESRDILQEQIQQQLTKKEKKCLQSFRLTAANEDITYEWYKNRVGDRLEGTCQWFLKHPGFTTWLGQESGTLLVTADPGCGKSVLAKFLVDHVLPSPSSPSSLSSVAICYFFFKDNDQNTVRQALCAILHQLFSKRPFLIRHAIPEYENNGVGIKNVTASLWNILEAATNDAEAGRVDILLDALDECTLTDLKDLVHGLSTRLGGKVRVIATSRPYDTILAKFRGLLDTFPVVRIPGEKEDEAISQEVNHVIKHRVGRLAKEKELSLNVTARLEQHLLDIQHRTYLWVYLVFDHLAETNFETTTKEIIKAISTLPKSVNEAYEKILSKHKDCKNGEKLRKALKLILAAKRPLTLTEMNIAMKVDLDSNLEDLELSPPDTFESYLRNLCGLFISIYNGGVYFLHQTAREFLLADGPSTDGPSADPQPKIWQHSITYLDGNTLFAEVCLGYLDSFCSDTSPEVSKEKRGLVDYAAENWATHFREAQISSNSAISKAQNVCKNERCIATWIPILWNTTEWESKNIPPLGIASCLGLDSVVGELLETTTQLEMRDSEYGRTPLLWAAMEGHEAVVKLLLEKNADIEAKDNDGGTPLLWAAMEGHEAVVKLLLEKNADIEAKDGDGRTPLLLAAEEDDGCVVKLLLERNATVEVKDEDGRTPLSLAAMKGYEAVVKLLLEKNADVEAKDEYGQTPLSLAAMNGYEAVVKLLLEKNADVEAKDEFGDTPLSLATKGRQEAMVKLLEESLRMGKG</sequence>
<dbReference type="InterPro" id="IPR036770">
    <property type="entry name" value="Ankyrin_rpt-contain_sf"/>
</dbReference>
<feature type="domain" description="DUF7069" evidence="5">
    <location>
        <begin position="525"/>
        <end position="593"/>
    </location>
</feature>
<dbReference type="Pfam" id="PF23239">
    <property type="entry name" value="DUF7069"/>
    <property type="match status" value="1"/>
</dbReference>
<dbReference type="InterPro" id="IPR002110">
    <property type="entry name" value="Ankyrin_rpt"/>
</dbReference>
<dbReference type="PRINTS" id="PR01415">
    <property type="entry name" value="ANKYRIN"/>
</dbReference>
<dbReference type="Pfam" id="PF24883">
    <property type="entry name" value="NPHP3_N"/>
    <property type="match status" value="1"/>
</dbReference>
<feature type="repeat" description="ANK" evidence="2">
    <location>
        <begin position="868"/>
        <end position="900"/>
    </location>
</feature>
<evidence type="ECO:0000259" key="6">
    <source>
        <dbReference type="Pfam" id="PF24883"/>
    </source>
</evidence>
<keyword evidence="2" id="KW-0040">ANK repeat</keyword>
<evidence type="ECO:0008006" key="9">
    <source>
        <dbReference type="Google" id="ProtNLM"/>
    </source>
</evidence>
<evidence type="ECO:0000256" key="1">
    <source>
        <dbReference type="ARBA" id="ARBA00022737"/>
    </source>
</evidence>
<dbReference type="SMART" id="SM00248">
    <property type="entry name" value="ANK"/>
    <property type="match status" value="6"/>
</dbReference>
<dbReference type="PROSITE" id="PS50088">
    <property type="entry name" value="ANK_REPEAT"/>
    <property type="match status" value="5"/>
</dbReference>
<dbReference type="PANTHER" id="PTHR10039">
    <property type="entry name" value="AMELOGENIN"/>
    <property type="match status" value="1"/>
</dbReference>
<dbReference type="InterPro" id="IPR055497">
    <property type="entry name" value="DUF7069"/>
</dbReference>
<feature type="domain" description="Nephrocystin 3-like N-terminal" evidence="6">
    <location>
        <begin position="331"/>
        <end position="495"/>
    </location>
</feature>
<feature type="repeat" description="ANK" evidence="2">
    <location>
        <begin position="835"/>
        <end position="867"/>
    </location>
</feature>
<organism evidence="7 8">
    <name type="scientific">Podospora aff. communis PSN243</name>
    <dbReference type="NCBI Taxonomy" id="3040156"/>
    <lineage>
        <taxon>Eukaryota</taxon>
        <taxon>Fungi</taxon>
        <taxon>Dikarya</taxon>
        <taxon>Ascomycota</taxon>
        <taxon>Pezizomycotina</taxon>
        <taxon>Sordariomycetes</taxon>
        <taxon>Sordariomycetidae</taxon>
        <taxon>Sordariales</taxon>
        <taxon>Podosporaceae</taxon>
        <taxon>Podospora</taxon>
    </lineage>
</organism>
<feature type="repeat" description="ANK" evidence="2">
    <location>
        <begin position="901"/>
        <end position="933"/>
    </location>
</feature>
<feature type="coiled-coil region" evidence="3">
    <location>
        <begin position="239"/>
        <end position="291"/>
    </location>
</feature>
<keyword evidence="3" id="KW-0175">Coiled coil</keyword>
<gene>
    <name evidence="7" type="ORF">QBC34DRAFT_414527</name>
</gene>
<evidence type="ECO:0000256" key="2">
    <source>
        <dbReference type="PROSITE-ProRule" id="PRU00023"/>
    </source>
</evidence>
<comment type="caution">
    <text evidence="7">The sequence shown here is derived from an EMBL/GenBank/DDBJ whole genome shotgun (WGS) entry which is preliminary data.</text>
</comment>
<dbReference type="InterPro" id="IPR027417">
    <property type="entry name" value="P-loop_NTPase"/>
</dbReference>
<dbReference type="SUPFAM" id="SSF48403">
    <property type="entry name" value="Ankyrin repeat"/>
    <property type="match status" value="1"/>
</dbReference>
<evidence type="ECO:0000259" key="4">
    <source>
        <dbReference type="Pfam" id="PF22939"/>
    </source>
</evidence>
<dbReference type="SUPFAM" id="SSF52540">
    <property type="entry name" value="P-loop containing nucleoside triphosphate hydrolases"/>
    <property type="match status" value="1"/>
</dbReference>
<name>A0AAV9G966_9PEZI</name>
<dbReference type="InterPro" id="IPR056884">
    <property type="entry name" value="NPHP3-like_N"/>
</dbReference>
<evidence type="ECO:0000313" key="8">
    <source>
        <dbReference type="Proteomes" id="UP001321760"/>
    </source>
</evidence>
<dbReference type="PANTHER" id="PTHR10039:SF16">
    <property type="entry name" value="GPI INOSITOL-DEACYLASE"/>
    <property type="match status" value="1"/>
</dbReference>
<feature type="repeat" description="ANK" evidence="2">
    <location>
        <begin position="934"/>
        <end position="966"/>
    </location>
</feature>
<keyword evidence="8" id="KW-1185">Reference proteome</keyword>
<dbReference type="PROSITE" id="PS50297">
    <property type="entry name" value="ANK_REP_REGION"/>
    <property type="match status" value="5"/>
</dbReference>
<reference evidence="7" key="1">
    <citation type="journal article" date="2023" name="Mol. Phylogenet. Evol.">
        <title>Genome-scale phylogeny and comparative genomics of the fungal order Sordariales.</title>
        <authorList>
            <person name="Hensen N."/>
            <person name="Bonometti L."/>
            <person name="Westerberg I."/>
            <person name="Brannstrom I.O."/>
            <person name="Guillou S."/>
            <person name="Cros-Aarteil S."/>
            <person name="Calhoun S."/>
            <person name="Haridas S."/>
            <person name="Kuo A."/>
            <person name="Mondo S."/>
            <person name="Pangilinan J."/>
            <person name="Riley R."/>
            <person name="LaButti K."/>
            <person name="Andreopoulos B."/>
            <person name="Lipzen A."/>
            <person name="Chen C."/>
            <person name="Yan M."/>
            <person name="Daum C."/>
            <person name="Ng V."/>
            <person name="Clum A."/>
            <person name="Steindorff A."/>
            <person name="Ohm R.A."/>
            <person name="Martin F."/>
            <person name="Silar P."/>
            <person name="Natvig D.O."/>
            <person name="Lalanne C."/>
            <person name="Gautier V."/>
            <person name="Ament-Velasquez S.L."/>
            <person name="Kruys A."/>
            <person name="Hutchinson M.I."/>
            <person name="Powell A.J."/>
            <person name="Barry K."/>
            <person name="Miller A.N."/>
            <person name="Grigoriev I.V."/>
            <person name="Debuchy R."/>
            <person name="Gladieux P."/>
            <person name="Hiltunen Thoren M."/>
            <person name="Johannesson H."/>
        </authorList>
    </citation>
    <scope>NUCLEOTIDE SEQUENCE</scope>
    <source>
        <strain evidence="7">PSN243</strain>
    </source>
</reference>
<dbReference type="Gene3D" id="3.40.50.300">
    <property type="entry name" value="P-loop containing nucleotide triphosphate hydrolases"/>
    <property type="match status" value="1"/>
</dbReference>
<dbReference type="Proteomes" id="UP001321760">
    <property type="component" value="Unassembled WGS sequence"/>
</dbReference>
<dbReference type="Pfam" id="PF00023">
    <property type="entry name" value="Ank"/>
    <property type="match status" value="1"/>
</dbReference>
<proteinExistence type="predicted"/>
<feature type="domain" description="GPI inositol-deacylase winged helix" evidence="4">
    <location>
        <begin position="617"/>
        <end position="697"/>
    </location>
</feature>
<dbReference type="InterPro" id="IPR054471">
    <property type="entry name" value="GPIID_WHD"/>
</dbReference>
<dbReference type="Gene3D" id="1.25.40.20">
    <property type="entry name" value="Ankyrin repeat-containing domain"/>
    <property type="match status" value="4"/>
</dbReference>
<reference evidence="7" key="2">
    <citation type="submission" date="2023-05" db="EMBL/GenBank/DDBJ databases">
        <authorList>
            <consortium name="Lawrence Berkeley National Laboratory"/>
            <person name="Steindorff A."/>
            <person name="Hensen N."/>
            <person name="Bonometti L."/>
            <person name="Westerberg I."/>
            <person name="Brannstrom I.O."/>
            <person name="Guillou S."/>
            <person name="Cros-Aarteil S."/>
            <person name="Calhoun S."/>
            <person name="Haridas S."/>
            <person name="Kuo A."/>
            <person name="Mondo S."/>
            <person name="Pangilinan J."/>
            <person name="Riley R."/>
            <person name="Labutti K."/>
            <person name="Andreopoulos B."/>
            <person name="Lipzen A."/>
            <person name="Chen C."/>
            <person name="Yanf M."/>
            <person name="Daum C."/>
            <person name="Ng V."/>
            <person name="Clum A."/>
            <person name="Ohm R."/>
            <person name="Martin F."/>
            <person name="Silar P."/>
            <person name="Natvig D."/>
            <person name="Lalanne C."/>
            <person name="Gautier V."/>
            <person name="Ament-Velasquez S.L."/>
            <person name="Kruys A."/>
            <person name="Hutchinson M.I."/>
            <person name="Powell A.J."/>
            <person name="Barry K."/>
            <person name="Miller A.N."/>
            <person name="Grigoriev I.V."/>
            <person name="Debuchy R."/>
            <person name="Gladieux P."/>
            <person name="Thoren M.H."/>
            <person name="Johannesson H."/>
        </authorList>
    </citation>
    <scope>NUCLEOTIDE SEQUENCE</scope>
    <source>
        <strain evidence="7">PSN243</strain>
    </source>
</reference>